<comment type="caution">
    <text evidence="1">The sequence shown here is derived from an EMBL/GenBank/DDBJ whole genome shotgun (WGS) entry which is preliminary data.</text>
</comment>
<dbReference type="GeneID" id="37005973"/>
<dbReference type="EMBL" id="PKFO01000005">
    <property type="protein sequence ID" value="PVH21656.1"/>
    <property type="molecule type" value="Genomic_DNA"/>
</dbReference>
<proteinExistence type="predicted"/>
<keyword evidence="2" id="KW-1185">Reference proteome</keyword>
<sequence>MISTTNKFIGPITSYENELHSAELKLWPFSHVKGTAELFQPIRPTGRTPKKFNKAGLIPFKLKAAERRYQMLSQATSCFASLSRSWTVKRQRGDRKFSR</sequence>
<protein>
    <submittedName>
        <fullName evidence="1">Uncharacterized protein</fullName>
    </submittedName>
</protein>
<evidence type="ECO:0000313" key="2">
    <source>
        <dbReference type="Proteomes" id="UP000244309"/>
    </source>
</evidence>
<evidence type="ECO:0000313" key="1">
    <source>
        <dbReference type="EMBL" id="PVH21656.1"/>
    </source>
</evidence>
<reference evidence="1 2" key="1">
    <citation type="submission" date="2017-12" db="EMBL/GenBank/DDBJ databases">
        <title>Genome Sequence of a Multidrug-Resistant Candida haemulonii Isolate from a Patient with Chronic Leg Ulcers in Israel.</title>
        <authorList>
            <person name="Chow N.A."/>
            <person name="Gade L."/>
            <person name="Batra D."/>
            <person name="Rowe L.A."/>
            <person name="Ben-Ami R."/>
            <person name="Loparev V.N."/>
            <person name="Litvintseva A.P."/>
        </authorList>
    </citation>
    <scope>NUCLEOTIDE SEQUENCE [LARGE SCALE GENOMIC DNA]</scope>
    <source>
        <strain evidence="1 2">B11899</strain>
    </source>
</reference>
<name>A0A2V1AVW6_9ASCO</name>
<accession>A0A2V1AVW6</accession>
<dbReference type="RefSeq" id="XP_025342596.1">
    <property type="nucleotide sequence ID" value="XM_025484381.1"/>
</dbReference>
<gene>
    <name evidence="1" type="ORF">CXQ85_000640</name>
</gene>
<organism evidence="1 2">
    <name type="scientific">Candidozyma haemuli</name>
    <dbReference type="NCBI Taxonomy" id="45357"/>
    <lineage>
        <taxon>Eukaryota</taxon>
        <taxon>Fungi</taxon>
        <taxon>Dikarya</taxon>
        <taxon>Ascomycota</taxon>
        <taxon>Saccharomycotina</taxon>
        <taxon>Pichiomycetes</taxon>
        <taxon>Metschnikowiaceae</taxon>
        <taxon>Candidozyma</taxon>
    </lineage>
</organism>
<dbReference type="VEuPathDB" id="FungiDB:CXQ85_000640"/>
<dbReference type="Proteomes" id="UP000244309">
    <property type="component" value="Unassembled WGS sequence"/>
</dbReference>
<dbReference type="AlphaFoldDB" id="A0A2V1AVW6"/>